<evidence type="ECO:0000256" key="1">
    <source>
        <dbReference type="SAM" id="MobiDB-lite"/>
    </source>
</evidence>
<dbReference type="RefSeq" id="WP_264511636.1">
    <property type="nucleotide sequence ID" value="NZ_JAPDDR010000002.1"/>
</dbReference>
<name>A0ABT3FZ23_9BACT</name>
<protein>
    <submittedName>
        <fullName evidence="2">Uncharacterized protein</fullName>
    </submittedName>
</protein>
<evidence type="ECO:0000313" key="3">
    <source>
        <dbReference type="Proteomes" id="UP001165653"/>
    </source>
</evidence>
<feature type="region of interest" description="Disordered" evidence="1">
    <location>
        <begin position="1"/>
        <end position="40"/>
    </location>
</feature>
<organism evidence="2 3">
    <name type="scientific">Luteolibacter rhizosphaerae</name>
    <dbReference type="NCBI Taxonomy" id="2989719"/>
    <lineage>
        <taxon>Bacteria</taxon>
        <taxon>Pseudomonadati</taxon>
        <taxon>Verrucomicrobiota</taxon>
        <taxon>Verrucomicrobiia</taxon>
        <taxon>Verrucomicrobiales</taxon>
        <taxon>Verrucomicrobiaceae</taxon>
        <taxon>Luteolibacter</taxon>
    </lineage>
</organism>
<comment type="caution">
    <text evidence="2">The sequence shown here is derived from an EMBL/GenBank/DDBJ whole genome shotgun (WGS) entry which is preliminary data.</text>
</comment>
<proteinExistence type="predicted"/>
<dbReference type="Proteomes" id="UP001165653">
    <property type="component" value="Unassembled WGS sequence"/>
</dbReference>
<evidence type="ECO:0000313" key="2">
    <source>
        <dbReference type="EMBL" id="MCW1912822.1"/>
    </source>
</evidence>
<accession>A0ABT3FZ23</accession>
<gene>
    <name evidence="2" type="ORF">OJ996_04510</name>
</gene>
<keyword evidence="3" id="KW-1185">Reference proteome</keyword>
<reference evidence="2" key="1">
    <citation type="submission" date="2022-10" db="EMBL/GenBank/DDBJ databases">
        <title>Luteolibacter sp. GHJ8, whole genome shotgun sequencing project.</title>
        <authorList>
            <person name="Zhao G."/>
            <person name="Shen L."/>
        </authorList>
    </citation>
    <scope>NUCLEOTIDE SEQUENCE</scope>
    <source>
        <strain evidence="2">GHJ8</strain>
    </source>
</reference>
<sequence>MPKSGPLKYSPPRFTTARKTPVTGTPNDDGVNAVWGRFDQ</sequence>
<dbReference type="EMBL" id="JAPDDR010000002">
    <property type="protein sequence ID" value="MCW1912822.1"/>
    <property type="molecule type" value="Genomic_DNA"/>
</dbReference>